<dbReference type="OrthoDB" id="11088at2157"/>
<evidence type="ECO:0000256" key="5">
    <source>
        <dbReference type="ARBA" id="ARBA00023008"/>
    </source>
</evidence>
<feature type="region of interest" description="Disordered" evidence="8">
    <location>
        <begin position="28"/>
        <end position="65"/>
    </location>
</feature>
<dbReference type="Pfam" id="PF00127">
    <property type="entry name" value="Copper-bind"/>
    <property type="match status" value="1"/>
</dbReference>
<dbReference type="InterPro" id="IPR028871">
    <property type="entry name" value="BlueCu_1_BS"/>
</dbReference>
<dbReference type="STRING" id="996166.SAMN05192554_103137"/>
<evidence type="ECO:0000256" key="1">
    <source>
        <dbReference type="ARBA" id="ARBA00004370"/>
    </source>
</evidence>
<dbReference type="EMBL" id="FNIA01000003">
    <property type="protein sequence ID" value="SDM51278.1"/>
    <property type="molecule type" value="Genomic_DNA"/>
</dbReference>
<evidence type="ECO:0000313" key="11">
    <source>
        <dbReference type="Proteomes" id="UP000199370"/>
    </source>
</evidence>
<proteinExistence type="predicted"/>
<comment type="subcellular location">
    <subcellularLocation>
        <location evidence="1">Membrane</location>
    </subcellularLocation>
</comment>
<reference evidence="10 11" key="1">
    <citation type="submission" date="2016-10" db="EMBL/GenBank/DDBJ databases">
        <authorList>
            <person name="de Groot N.N."/>
        </authorList>
    </citation>
    <scope>NUCLEOTIDE SEQUENCE [LARGE SCALE GENOMIC DNA]</scope>
    <source>
        <strain evidence="11">EB21,IBRC-M 10013,KCTC 4048</strain>
    </source>
</reference>
<feature type="compositionally biased region" description="Low complexity" evidence="8">
    <location>
        <begin position="33"/>
        <end position="65"/>
    </location>
</feature>
<feature type="binding site" evidence="7">
    <location>
        <position position="143"/>
    </location>
    <ligand>
        <name>Cu cation</name>
        <dbReference type="ChEBI" id="CHEBI:23378"/>
    </ligand>
</feature>
<evidence type="ECO:0000256" key="4">
    <source>
        <dbReference type="ARBA" id="ARBA00022982"/>
    </source>
</evidence>
<feature type="domain" description="Blue (type 1) copper" evidence="9">
    <location>
        <begin position="70"/>
        <end position="155"/>
    </location>
</feature>
<name>A0A1G9TUL4_9EURY</name>
<dbReference type="InterPro" id="IPR000923">
    <property type="entry name" value="BlueCu_1"/>
</dbReference>
<evidence type="ECO:0000313" key="10">
    <source>
        <dbReference type="EMBL" id="SDM51278.1"/>
    </source>
</evidence>
<evidence type="ECO:0000256" key="8">
    <source>
        <dbReference type="SAM" id="MobiDB-lite"/>
    </source>
</evidence>
<dbReference type="AlphaFoldDB" id="A0A1G9TUL4"/>
<organism evidence="10 11">
    <name type="scientific">Haloarchaeobius iranensis</name>
    <dbReference type="NCBI Taxonomy" id="996166"/>
    <lineage>
        <taxon>Archaea</taxon>
        <taxon>Methanobacteriati</taxon>
        <taxon>Methanobacteriota</taxon>
        <taxon>Stenosarchaea group</taxon>
        <taxon>Halobacteria</taxon>
        <taxon>Halobacteriales</taxon>
        <taxon>Halorubellaceae</taxon>
        <taxon>Haloarchaeobius</taxon>
    </lineage>
</organism>
<keyword evidence="4" id="KW-0249">Electron transport</keyword>
<keyword evidence="2" id="KW-0813">Transport</keyword>
<comment type="cofactor">
    <cofactor evidence="7">
        <name>Cu(2+)</name>
        <dbReference type="ChEBI" id="CHEBI:29036"/>
    </cofactor>
    <text evidence="7">The crystal structure with reduced Cu(1+) has also been determined.</text>
</comment>
<dbReference type="PRINTS" id="PR00157">
    <property type="entry name" value="PLASTOCYANIN"/>
</dbReference>
<sequence length="155" mass="15515">MGRYSRRALLGTVPLAAGLAGCLGGGGGDDGGDATTEPPETTAMETGTPTVEPTTTATTTSEGVDSTVVVGPGGSLSFSPATIAVPAGTAVTFEWDSGGHTVTPESQPDGAEWVGVPSTESAGFVHEFTFGVAGTYRYYCDPHRGAGMTGQVIVE</sequence>
<dbReference type="Proteomes" id="UP000199370">
    <property type="component" value="Unassembled WGS sequence"/>
</dbReference>
<dbReference type="GO" id="GO:0016020">
    <property type="term" value="C:membrane"/>
    <property type="evidence" value="ECO:0007669"/>
    <property type="project" value="UniProtKB-SubCell"/>
</dbReference>
<evidence type="ECO:0000256" key="6">
    <source>
        <dbReference type="ARBA" id="ARBA00023136"/>
    </source>
</evidence>
<keyword evidence="3 7" id="KW-0479">Metal-binding</keyword>
<keyword evidence="5 7" id="KW-0186">Copper</keyword>
<dbReference type="Gene3D" id="2.60.40.420">
    <property type="entry name" value="Cupredoxins - blue copper proteins"/>
    <property type="match status" value="1"/>
</dbReference>
<dbReference type="SUPFAM" id="SSF49503">
    <property type="entry name" value="Cupredoxins"/>
    <property type="match status" value="1"/>
</dbReference>
<keyword evidence="11" id="KW-1185">Reference proteome</keyword>
<feature type="binding site" evidence="7">
    <location>
        <position position="148"/>
    </location>
    <ligand>
        <name>Cu cation</name>
        <dbReference type="ChEBI" id="CHEBI:23378"/>
    </ligand>
</feature>
<feature type="binding site" evidence="7">
    <location>
        <position position="140"/>
    </location>
    <ligand>
        <name>Cu cation</name>
        <dbReference type="ChEBI" id="CHEBI:23378"/>
    </ligand>
</feature>
<evidence type="ECO:0000259" key="9">
    <source>
        <dbReference type="Pfam" id="PF00127"/>
    </source>
</evidence>
<keyword evidence="6" id="KW-0472">Membrane</keyword>
<feature type="binding site" evidence="7">
    <location>
        <position position="100"/>
    </location>
    <ligand>
        <name>Cu cation</name>
        <dbReference type="ChEBI" id="CHEBI:23378"/>
    </ligand>
</feature>
<evidence type="ECO:0000256" key="3">
    <source>
        <dbReference type="ARBA" id="ARBA00022723"/>
    </source>
</evidence>
<protein>
    <submittedName>
        <fullName evidence="10">Plastocyanin</fullName>
    </submittedName>
</protein>
<dbReference type="PROSITE" id="PS51257">
    <property type="entry name" value="PROKAR_LIPOPROTEIN"/>
    <property type="match status" value="1"/>
</dbReference>
<dbReference type="PANTHER" id="PTHR34192">
    <property type="entry name" value="PLASTOCYANIN MAJOR ISOFORM, CHLOROPLASTIC-RELATED"/>
    <property type="match status" value="1"/>
</dbReference>
<evidence type="ECO:0000256" key="2">
    <source>
        <dbReference type="ARBA" id="ARBA00022448"/>
    </source>
</evidence>
<dbReference type="RefSeq" id="WP_089731642.1">
    <property type="nucleotide sequence ID" value="NZ_FNIA01000003.1"/>
</dbReference>
<dbReference type="GO" id="GO:0009055">
    <property type="term" value="F:electron transfer activity"/>
    <property type="evidence" value="ECO:0007669"/>
    <property type="project" value="InterPro"/>
</dbReference>
<evidence type="ECO:0000256" key="7">
    <source>
        <dbReference type="PIRSR" id="PIRSR602387-1"/>
    </source>
</evidence>
<dbReference type="PANTHER" id="PTHR34192:SF10">
    <property type="entry name" value="PLASTOCYANIN MAJOR ISOFORM, CHLOROPLASTIC-RELATED"/>
    <property type="match status" value="1"/>
</dbReference>
<dbReference type="InterPro" id="IPR008972">
    <property type="entry name" value="Cupredoxin"/>
</dbReference>
<dbReference type="PROSITE" id="PS00196">
    <property type="entry name" value="COPPER_BLUE"/>
    <property type="match status" value="1"/>
</dbReference>
<accession>A0A1G9TUL4</accession>
<gene>
    <name evidence="10" type="ORF">SAMN05192554_103137</name>
</gene>
<dbReference type="InterPro" id="IPR002387">
    <property type="entry name" value="Plastocyanin"/>
</dbReference>
<dbReference type="GO" id="GO:0005507">
    <property type="term" value="F:copper ion binding"/>
    <property type="evidence" value="ECO:0007669"/>
    <property type="project" value="InterPro"/>
</dbReference>